<gene>
    <name evidence="1" type="ORF">LCGC14_1277500</name>
</gene>
<comment type="caution">
    <text evidence="1">The sequence shown here is derived from an EMBL/GenBank/DDBJ whole genome shotgun (WGS) entry which is preliminary data.</text>
</comment>
<accession>A0A0F9KY01</accession>
<organism evidence="1">
    <name type="scientific">marine sediment metagenome</name>
    <dbReference type="NCBI Taxonomy" id="412755"/>
    <lineage>
        <taxon>unclassified sequences</taxon>
        <taxon>metagenomes</taxon>
        <taxon>ecological metagenomes</taxon>
    </lineage>
</organism>
<reference evidence="1" key="1">
    <citation type="journal article" date="2015" name="Nature">
        <title>Complex archaea that bridge the gap between prokaryotes and eukaryotes.</title>
        <authorList>
            <person name="Spang A."/>
            <person name="Saw J.H."/>
            <person name="Jorgensen S.L."/>
            <person name="Zaremba-Niedzwiedzka K."/>
            <person name="Martijn J."/>
            <person name="Lind A.E."/>
            <person name="van Eijk R."/>
            <person name="Schleper C."/>
            <person name="Guy L."/>
            <person name="Ettema T.J."/>
        </authorList>
    </citation>
    <scope>NUCLEOTIDE SEQUENCE</scope>
</reference>
<name>A0A0F9KY01_9ZZZZ</name>
<proteinExistence type="predicted"/>
<dbReference type="AlphaFoldDB" id="A0A0F9KY01"/>
<sequence>MGNFSIPFVGGAYTARSKNLNAQVCQNLYVEIDNTGAESIISLVASPGGKLWTDTGAKEEMRVFTVFKGILYAVIGNTVYQFDDFRAKTSIGTIGTSTGFVDITNDGVNMGIFDATGGWTWDGTTFAAITAAGFPSPITGATLQDGFHIVSKGGTGEFYISTADDPSSWDALDFATAETKGDDLVTPISVERQLWLIGDETSEMWYNSGASAFTFERNPGGFSEVGTNAKRSIASYQDELMFLSDKNQVVRRRGLRMEPASTYQIDLLVSRLSKTSDAVAFMYFQEGHIFYELTFPTDSKTICFDLTTGFWSTRASGATDLRSRMNCFVRFQDKTLVGDYTNGKIYEYDLNTFTDDGIVKRAIRVAQPMNENNQKMFIGSFELVMETGFGGQAMLQASKDSGHTFLPERWESLGAIGEYEKRMRWNRWGESRNFAFRLIISDDVPRNIFNAYLRGTISNA</sequence>
<protein>
    <submittedName>
        <fullName evidence="1">Uncharacterized protein</fullName>
    </submittedName>
</protein>
<evidence type="ECO:0000313" key="1">
    <source>
        <dbReference type="EMBL" id="KKM86593.1"/>
    </source>
</evidence>
<dbReference type="EMBL" id="LAZR01007229">
    <property type="protein sequence ID" value="KKM86593.1"/>
    <property type="molecule type" value="Genomic_DNA"/>
</dbReference>